<protein>
    <submittedName>
        <fullName evidence="2">Alpha/beta fold hydrolase</fullName>
    </submittedName>
</protein>
<dbReference type="EMBL" id="JBHUNP010000001">
    <property type="protein sequence ID" value="MFD2647917.1"/>
    <property type="molecule type" value="Genomic_DNA"/>
</dbReference>
<evidence type="ECO:0000313" key="2">
    <source>
        <dbReference type="EMBL" id="MFD2647917.1"/>
    </source>
</evidence>
<reference evidence="3" key="1">
    <citation type="journal article" date="2019" name="Int. J. Syst. Evol. Microbiol.">
        <title>The Global Catalogue of Microorganisms (GCM) 10K type strain sequencing project: providing services to taxonomists for standard genome sequencing and annotation.</title>
        <authorList>
            <consortium name="The Broad Institute Genomics Platform"/>
            <consortium name="The Broad Institute Genome Sequencing Center for Infectious Disease"/>
            <person name="Wu L."/>
            <person name="Ma J."/>
        </authorList>
    </citation>
    <scope>NUCLEOTIDE SEQUENCE [LARGE SCALE GENOMIC DNA]</scope>
    <source>
        <strain evidence="3">CCM 7427</strain>
    </source>
</reference>
<dbReference type="InterPro" id="IPR029058">
    <property type="entry name" value="AB_hydrolase_fold"/>
</dbReference>
<dbReference type="SUPFAM" id="SSF53474">
    <property type="entry name" value="alpha/beta-Hydrolases"/>
    <property type="match status" value="1"/>
</dbReference>
<dbReference type="GO" id="GO:0016787">
    <property type="term" value="F:hydrolase activity"/>
    <property type="evidence" value="ECO:0007669"/>
    <property type="project" value="UniProtKB-KW"/>
</dbReference>
<feature type="domain" description="AB hydrolase-1" evidence="1">
    <location>
        <begin position="30"/>
        <end position="222"/>
    </location>
</feature>
<accession>A0ABW5QJP6</accession>
<organism evidence="2 3">
    <name type="scientific">Devosia albogilva</name>
    <dbReference type="NCBI Taxonomy" id="429726"/>
    <lineage>
        <taxon>Bacteria</taxon>
        <taxon>Pseudomonadati</taxon>
        <taxon>Pseudomonadota</taxon>
        <taxon>Alphaproteobacteria</taxon>
        <taxon>Hyphomicrobiales</taxon>
        <taxon>Devosiaceae</taxon>
        <taxon>Devosia</taxon>
    </lineage>
</organism>
<gene>
    <name evidence="2" type="ORF">ACFSX5_08950</name>
</gene>
<name>A0ABW5QJP6_9HYPH</name>
<dbReference type="PANTHER" id="PTHR43433:SF4">
    <property type="entry name" value="NON-HEME CHLOROPEROXIDASE-RELATED"/>
    <property type="match status" value="1"/>
</dbReference>
<proteinExistence type="predicted"/>
<evidence type="ECO:0000313" key="3">
    <source>
        <dbReference type="Proteomes" id="UP001597521"/>
    </source>
</evidence>
<sequence length="231" mass="24773">MTFPLLLIPGLNCTERAFVPLLGSLWPLASVTLVNHRRGDSMAAIAGAILAEAPPRFALLGFSMGGYIAFEMLRQAPERVERLCCLATMARPDTAEQAENRRRMIALAEQGRFDQVIGANFPNTVHPDNVDSLELRDLHASMARETGAETYVAQQRAILARPDSRPDLAGIRVPTSVVVGEADMVTGVDGAREIAGGVPGAELTVIAGAGHMVPLEQPDAVGEALAKWLRR</sequence>
<dbReference type="Pfam" id="PF12697">
    <property type="entry name" value="Abhydrolase_6"/>
    <property type="match status" value="1"/>
</dbReference>
<dbReference type="Proteomes" id="UP001597521">
    <property type="component" value="Unassembled WGS sequence"/>
</dbReference>
<keyword evidence="2" id="KW-0378">Hydrolase</keyword>
<dbReference type="RefSeq" id="WP_386832955.1">
    <property type="nucleotide sequence ID" value="NZ_JBHUNP010000001.1"/>
</dbReference>
<keyword evidence="3" id="KW-1185">Reference proteome</keyword>
<comment type="caution">
    <text evidence="2">The sequence shown here is derived from an EMBL/GenBank/DDBJ whole genome shotgun (WGS) entry which is preliminary data.</text>
</comment>
<evidence type="ECO:0000259" key="1">
    <source>
        <dbReference type="Pfam" id="PF12697"/>
    </source>
</evidence>
<dbReference type="Gene3D" id="3.40.50.1820">
    <property type="entry name" value="alpha/beta hydrolase"/>
    <property type="match status" value="1"/>
</dbReference>
<dbReference type="InterPro" id="IPR000073">
    <property type="entry name" value="AB_hydrolase_1"/>
</dbReference>
<dbReference type="PANTHER" id="PTHR43433">
    <property type="entry name" value="HYDROLASE, ALPHA/BETA FOLD FAMILY PROTEIN"/>
    <property type="match status" value="1"/>
</dbReference>
<dbReference type="InterPro" id="IPR050471">
    <property type="entry name" value="AB_hydrolase"/>
</dbReference>